<evidence type="ECO:0000313" key="3">
    <source>
        <dbReference type="Proteomes" id="UP000515570"/>
    </source>
</evidence>
<dbReference type="RefSeq" id="WP_182386337.1">
    <property type="nucleotide sequence ID" value="NZ_CP059833.1"/>
</dbReference>
<accession>A0A7G5FFX5</accession>
<keyword evidence="3" id="KW-1185">Reference proteome</keyword>
<organism evidence="2 3">
    <name type="scientific">Corynebacterium hindlerae</name>
    <dbReference type="NCBI Taxonomy" id="699041"/>
    <lineage>
        <taxon>Bacteria</taxon>
        <taxon>Bacillati</taxon>
        <taxon>Actinomycetota</taxon>
        <taxon>Actinomycetes</taxon>
        <taxon>Mycobacteriales</taxon>
        <taxon>Corynebacteriaceae</taxon>
        <taxon>Corynebacterium</taxon>
    </lineage>
</organism>
<evidence type="ECO:0000256" key="1">
    <source>
        <dbReference type="SAM" id="SignalP"/>
    </source>
</evidence>
<keyword evidence="1" id="KW-0732">Signal</keyword>
<dbReference type="AlphaFoldDB" id="A0A7G5FFX5"/>
<protein>
    <recommendedName>
        <fullName evidence="4">DUF4439 domain-containing protein</fullName>
    </recommendedName>
</protein>
<evidence type="ECO:0008006" key="4">
    <source>
        <dbReference type="Google" id="ProtNLM"/>
    </source>
</evidence>
<dbReference type="EMBL" id="CP059833">
    <property type="protein sequence ID" value="QMV85516.1"/>
    <property type="molecule type" value="Genomic_DNA"/>
</dbReference>
<gene>
    <name evidence="2" type="ORF">HW450_01850</name>
</gene>
<feature type="chain" id="PRO_5038863271" description="DUF4439 domain-containing protein" evidence="1">
    <location>
        <begin position="21"/>
        <end position="260"/>
    </location>
</feature>
<dbReference type="PROSITE" id="PS51257">
    <property type="entry name" value="PROKAR_LIPOPROTEIN"/>
    <property type="match status" value="1"/>
</dbReference>
<evidence type="ECO:0000313" key="2">
    <source>
        <dbReference type="EMBL" id="QMV85516.1"/>
    </source>
</evidence>
<name>A0A7G5FFX5_9CORY</name>
<dbReference type="Proteomes" id="UP000515570">
    <property type="component" value="Chromosome"/>
</dbReference>
<reference evidence="2 3" key="1">
    <citation type="submission" date="2020-07" db="EMBL/GenBank/DDBJ databases">
        <title>non toxigenic Corynebacterium sp. nov from a clinical source.</title>
        <authorList>
            <person name="Bernier A.-M."/>
            <person name="Bernard K."/>
        </authorList>
    </citation>
    <scope>NUCLEOTIDE SEQUENCE [LARGE SCALE GENOMIC DNA]</scope>
    <source>
        <strain evidence="3">NML 93-0612</strain>
    </source>
</reference>
<proteinExistence type="predicted"/>
<sequence length="260" mass="27001">MKLRLLAVASLFALTGCSIIPPTPNATLVTLGEAALGDAAGSPDSDYATLRSAQAQALFAEVARLCGNTSDGTVPDACIYPTADATPSSNSPAEAMASVRDVFSKIPAESQPRLAVMYAQLAMLSPATTFAATDSPPSGMRDWEQGVLFGLDHAHAYTGEPITRLISAHSEVLAALPAGSTPSPIAFDLSNYPQVSSADTAREFALAIESDSAQRWLIAATENPNDPFALIQAGNAASRYADLARESGLDPMAAEFLQLG</sequence>
<feature type="signal peptide" evidence="1">
    <location>
        <begin position="1"/>
        <end position="20"/>
    </location>
</feature>